<dbReference type="Proteomes" id="UP001165381">
    <property type="component" value="Unassembled WGS sequence"/>
</dbReference>
<organism evidence="1 2">
    <name type="scientific">Jejuia spongiicola</name>
    <dbReference type="NCBI Taxonomy" id="2942207"/>
    <lineage>
        <taxon>Bacteria</taxon>
        <taxon>Pseudomonadati</taxon>
        <taxon>Bacteroidota</taxon>
        <taxon>Flavobacteriia</taxon>
        <taxon>Flavobacteriales</taxon>
        <taxon>Flavobacteriaceae</taxon>
        <taxon>Jejuia</taxon>
    </lineage>
</organism>
<dbReference type="Pfam" id="PF03382">
    <property type="entry name" value="DUF285"/>
    <property type="match status" value="1"/>
</dbReference>
<protein>
    <submittedName>
        <fullName evidence="1">BspA family leucine-rich repeat surface protein</fullName>
    </submittedName>
</protein>
<dbReference type="InterPro" id="IPR005046">
    <property type="entry name" value="DUF285"/>
</dbReference>
<proteinExistence type="predicted"/>
<dbReference type="EMBL" id="JAMFLZ010000043">
    <property type="protein sequence ID" value="MCL6296757.1"/>
    <property type="molecule type" value="Genomic_DNA"/>
</dbReference>
<accession>A0ABT0QID9</accession>
<dbReference type="RefSeq" id="WP_249974072.1">
    <property type="nucleotide sequence ID" value="NZ_JAMFLZ010000043.1"/>
</dbReference>
<evidence type="ECO:0000313" key="2">
    <source>
        <dbReference type="Proteomes" id="UP001165381"/>
    </source>
</evidence>
<name>A0ABT0QID9_9FLAO</name>
<feature type="non-terminal residue" evidence="1">
    <location>
        <position position="78"/>
    </location>
</feature>
<feature type="non-terminal residue" evidence="1">
    <location>
        <position position="1"/>
    </location>
</feature>
<comment type="caution">
    <text evidence="1">The sequence shown here is derived from an EMBL/GenBank/DDBJ whole genome shotgun (WGS) entry which is preliminary data.</text>
</comment>
<reference evidence="1" key="1">
    <citation type="submission" date="2022-05" db="EMBL/GenBank/DDBJ databases">
        <authorList>
            <person name="Park J.-S."/>
        </authorList>
    </citation>
    <scope>NUCLEOTIDE SEQUENCE</scope>
    <source>
        <strain evidence="1">2012CJ34-3</strain>
    </source>
</reference>
<gene>
    <name evidence="1" type="ORF">M3P09_17280</name>
</gene>
<evidence type="ECO:0000313" key="1">
    <source>
        <dbReference type="EMBL" id="MCL6296757.1"/>
    </source>
</evidence>
<sequence>FLTNIDAPGSFTYDISQWNIGEFVSGTINMAQMFKNQTNFNVNLNSWDVSKVSDMSQMFEGTTTFNQNLGDWDISTVS</sequence>
<keyword evidence="2" id="KW-1185">Reference proteome</keyword>